<sequence length="100" mass="11120">MNSLLCNHEFNFDAVLLSSPPKVRCTKCRTTVSVDEAREYQLFSTPTPAITELEKREFWKACALAYLPNSGVLRGCDGVSSSAATIADNMVEHFVNRYGK</sequence>
<evidence type="ECO:0000313" key="2">
    <source>
        <dbReference type="Proteomes" id="UP000255697"/>
    </source>
</evidence>
<evidence type="ECO:0000313" key="1">
    <source>
        <dbReference type="EMBL" id="AXF40656.1"/>
    </source>
</evidence>
<reference evidence="2" key="1">
    <citation type="submission" date="2018-06" db="EMBL/GenBank/DDBJ databases">
        <title>Whole genome analysis of phage vB_ApiM_fHyAci03 infecting Acinetobacter pittii.</title>
        <authorList>
            <person name="Kiljunen S."/>
            <person name="Wicklund A."/>
            <person name="Skurnik M."/>
        </authorList>
    </citation>
    <scope>NUCLEOTIDE SEQUENCE [LARGE SCALE GENOMIC DNA]</scope>
</reference>
<keyword evidence="2" id="KW-1185">Reference proteome</keyword>
<proteinExistence type="predicted"/>
<dbReference type="EMBL" id="MH460829">
    <property type="protein sequence ID" value="AXF40656.1"/>
    <property type="molecule type" value="Genomic_DNA"/>
</dbReference>
<dbReference type="Proteomes" id="UP000255697">
    <property type="component" value="Segment"/>
</dbReference>
<accession>A0A345AUS3</accession>
<organism evidence="1 2">
    <name type="scientific">Acinetobacter phage vB_ApiM_fHyAci03</name>
    <dbReference type="NCBI Taxonomy" id="2269366"/>
    <lineage>
        <taxon>Viruses</taxon>
        <taxon>Duplodnaviria</taxon>
        <taxon>Heunggongvirae</taxon>
        <taxon>Uroviricota</taxon>
        <taxon>Caudoviricetes</taxon>
        <taxon>Pantevenvirales</taxon>
        <taxon>Straboviridae</taxon>
        <taxon>Twarogvirinae</taxon>
        <taxon>Lazarusvirus</taxon>
        <taxon>Lazarusvirus fhyacithree</taxon>
    </lineage>
</organism>
<protein>
    <submittedName>
        <fullName evidence="1">Uncharacterized protein</fullName>
    </submittedName>
</protein>
<gene>
    <name evidence="1" type="ORF">Ac3_087</name>
</gene>
<name>A0A345AUS3_9CAUD</name>